<dbReference type="PANTHER" id="PTHR43156:SF2">
    <property type="entry name" value="STAGE II SPORULATION PROTEIN E"/>
    <property type="match status" value="1"/>
</dbReference>
<dbReference type="SMART" id="SM00331">
    <property type="entry name" value="PP2C_SIG"/>
    <property type="match status" value="1"/>
</dbReference>
<proteinExistence type="predicted"/>
<dbReference type="Gene3D" id="3.30.450.40">
    <property type="match status" value="1"/>
</dbReference>
<evidence type="ECO:0000259" key="2">
    <source>
        <dbReference type="SMART" id="SM00331"/>
    </source>
</evidence>
<dbReference type="KEGG" id="ftj:FTUN_8326"/>
<dbReference type="SUPFAM" id="SSF55781">
    <property type="entry name" value="GAF domain-like"/>
    <property type="match status" value="1"/>
</dbReference>
<dbReference type="InterPro" id="IPR029016">
    <property type="entry name" value="GAF-like_dom_sf"/>
</dbReference>
<dbReference type="PANTHER" id="PTHR43156">
    <property type="entry name" value="STAGE II SPORULATION PROTEIN E-RELATED"/>
    <property type="match status" value="1"/>
</dbReference>
<dbReference type="Proteomes" id="UP000503447">
    <property type="component" value="Chromosome"/>
</dbReference>
<dbReference type="GO" id="GO:0016791">
    <property type="term" value="F:phosphatase activity"/>
    <property type="evidence" value="ECO:0007669"/>
    <property type="project" value="TreeGrafter"/>
</dbReference>
<dbReference type="Pfam" id="PF07228">
    <property type="entry name" value="SpoIIE"/>
    <property type="match status" value="1"/>
</dbReference>
<dbReference type="InterPro" id="IPR052016">
    <property type="entry name" value="Bact_Sigma-Reg"/>
</dbReference>
<accession>A0A6M5Z5H9</accession>
<keyword evidence="4" id="KW-1185">Reference proteome</keyword>
<name>A0A6M5Z5H9_9BACT</name>
<dbReference type="SUPFAM" id="SSF81606">
    <property type="entry name" value="PP2C-like"/>
    <property type="match status" value="1"/>
</dbReference>
<dbReference type="RefSeq" id="WP_171475391.1">
    <property type="nucleotide sequence ID" value="NZ_CP053452.2"/>
</dbReference>
<dbReference type="InterPro" id="IPR001932">
    <property type="entry name" value="PPM-type_phosphatase-like_dom"/>
</dbReference>
<evidence type="ECO:0000313" key="4">
    <source>
        <dbReference type="Proteomes" id="UP000503447"/>
    </source>
</evidence>
<dbReference type="Gene3D" id="3.60.40.10">
    <property type="entry name" value="PPM-type phosphatase domain"/>
    <property type="match status" value="1"/>
</dbReference>
<evidence type="ECO:0000313" key="3">
    <source>
        <dbReference type="EMBL" id="QJX00694.1"/>
    </source>
</evidence>
<evidence type="ECO:0000256" key="1">
    <source>
        <dbReference type="ARBA" id="ARBA00022801"/>
    </source>
</evidence>
<keyword evidence="1" id="KW-0378">Hydrolase</keyword>
<organism evidence="3 4">
    <name type="scientific">Frigoriglobus tundricola</name>
    <dbReference type="NCBI Taxonomy" id="2774151"/>
    <lineage>
        <taxon>Bacteria</taxon>
        <taxon>Pseudomonadati</taxon>
        <taxon>Planctomycetota</taxon>
        <taxon>Planctomycetia</taxon>
        <taxon>Gemmatales</taxon>
        <taxon>Gemmataceae</taxon>
        <taxon>Frigoriglobus</taxon>
    </lineage>
</organism>
<dbReference type="AlphaFoldDB" id="A0A6M5Z5H9"/>
<feature type="domain" description="PPM-type phosphatase" evidence="2">
    <location>
        <begin position="212"/>
        <end position="431"/>
    </location>
</feature>
<dbReference type="EMBL" id="CP053452">
    <property type="protein sequence ID" value="QJX00694.1"/>
    <property type="molecule type" value="Genomic_DNA"/>
</dbReference>
<reference evidence="4" key="1">
    <citation type="submission" date="2020-05" db="EMBL/GenBank/DDBJ databases">
        <title>Frigoriglobus tundricola gen. nov., sp. nov., a psychrotolerant cellulolytic planctomycete of the family Gemmataceae with two divergent copies of 16S rRNA gene.</title>
        <authorList>
            <person name="Kulichevskaya I.S."/>
            <person name="Ivanova A.A."/>
            <person name="Naumoff D.G."/>
            <person name="Beletsky A.V."/>
            <person name="Rijpstra W.I.C."/>
            <person name="Sinninghe Damste J.S."/>
            <person name="Mardanov A.V."/>
            <person name="Ravin N.V."/>
            <person name="Dedysh S.N."/>
        </authorList>
    </citation>
    <scope>NUCLEOTIDE SEQUENCE [LARGE SCALE GENOMIC DNA]</scope>
    <source>
        <strain evidence="4">PL17</strain>
    </source>
</reference>
<protein>
    <submittedName>
        <fullName evidence="3">Serine phosphatase RsbU, regulator of sigma subunit</fullName>
    </submittedName>
</protein>
<gene>
    <name evidence="3" type="ORF">FTUN_8326</name>
</gene>
<sequence length="432" mass="48105">MTVAPDFFETEPRNWRARLAVSVEVMRELSRVTDPQEMYAIFARRMAQLFPVSRHLTLSRRGLRHPDYRVARFSMWKDPVNPWKESHRLPVHHGGLLAELLYGDQPRIIDNLVVDPDDPAAEYLAGQRSLLAVPHYDNGVSQNMLVLTREDTESFPRERVADLVLLSNLFTRATQTVVLSQAVKEAYDGLDYELRSIAEIQKSLLPAEKPKVPGLDVAVHYQTAKRAGGDYYDFFPLPNDRLGVLIADASGHGAPAAVLMAVAHSIAHTRVEHPQRPGEFLTYMNAHLTRRYTRPTGSFMTAFYAVFDPMNATLSYASAGHNPPRLLRCADGFKLALNRAQKLPLGIKPDEVYLEQTVPLLPGDQVVFFTDGVIEAVNTDGDVFGSARIDEELATCLPTAAALLRAILATHTLFTAGTTPADDRTLVVVKRL</sequence>
<dbReference type="InterPro" id="IPR036457">
    <property type="entry name" value="PPM-type-like_dom_sf"/>
</dbReference>